<dbReference type="PANTHER" id="PTHR43777:SF1">
    <property type="entry name" value="MOLYBDENUM COFACTOR CYTIDYLYLTRANSFERASE"/>
    <property type="match status" value="1"/>
</dbReference>
<keyword evidence="1" id="KW-0460">Magnesium</keyword>
<dbReference type="GO" id="GO:0016779">
    <property type="term" value="F:nucleotidyltransferase activity"/>
    <property type="evidence" value="ECO:0007669"/>
    <property type="project" value="UniProtKB-ARBA"/>
</dbReference>
<dbReference type="Proteomes" id="UP000501427">
    <property type="component" value="Chromosome"/>
</dbReference>
<dbReference type="RefSeq" id="WP_163155980.1">
    <property type="nucleotide sequence ID" value="NZ_CAWPJG010000001.1"/>
</dbReference>
<name>A0A6M4YD81_AERME</name>
<protein>
    <submittedName>
        <fullName evidence="3">Nucleotidyltransferase family protein</fullName>
    </submittedName>
</protein>
<evidence type="ECO:0000256" key="1">
    <source>
        <dbReference type="ARBA" id="ARBA00022842"/>
    </source>
</evidence>
<dbReference type="Pfam" id="PF12804">
    <property type="entry name" value="NTP_transf_3"/>
    <property type="match status" value="1"/>
</dbReference>
<evidence type="ECO:0000313" key="4">
    <source>
        <dbReference type="Proteomes" id="UP000501427"/>
    </source>
</evidence>
<feature type="domain" description="MobA-like NTP transferase" evidence="2">
    <location>
        <begin position="7"/>
        <end position="163"/>
    </location>
</feature>
<organism evidence="3 4">
    <name type="scientific">Aeromonas media</name>
    <dbReference type="NCBI Taxonomy" id="651"/>
    <lineage>
        <taxon>Bacteria</taxon>
        <taxon>Pseudomonadati</taxon>
        <taxon>Pseudomonadota</taxon>
        <taxon>Gammaproteobacteria</taxon>
        <taxon>Aeromonadales</taxon>
        <taxon>Aeromonadaceae</taxon>
        <taxon>Aeromonas</taxon>
    </lineage>
</organism>
<dbReference type="Gene3D" id="3.90.550.10">
    <property type="entry name" value="Spore Coat Polysaccharide Biosynthesis Protein SpsA, Chain A"/>
    <property type="match status" value="1"/>
</dbReference>
<accession>A0A6M4YD81</accession>
<dbReference type="EMBL" id="CP038441">
    <property type="protein sequence ID" value="QJT21262.1"/>
    <property type="molecule type" value="Genomic_DNA"/>
</dbReference>
<dbReference type="InterPro" id="IPR025877">
    <property type="entry name" value="MobA-like_NTP_Trfase"/>
</dbReference>
<dbReference type="InterPro" id="IPR029044">
    <property type="entry name" value="Nucleotide-diphossugar_trans"/>
</dbReference>
<reference evidence="3 4" key="1">
    <citation type="submission" date="2019-03" db="EMBL/GenBank/DDBJ databases">
        <title>Novel transposon Tn6433 accelerates the dissemination of tet(E) in Aeromonas from aerobic biofilm under oxytetracycline stress.</title>
        <authorList>
            <person name="Shi Y."/>
            <person name="Tian Z."/>
            <person name="Zhang Y."/>
            <person name="Zhang H."/>
            <person name="Yang M."/>
        </authorList>
    </citation>
    <scope>NUCLEOTIDE SEQUENCE [LARGE SCALE GENOMIC DNA]</scope>
    <source>
        <strain evidence="3 4">T0.1-19</strain>
    </source>
</reference>
<gene>
    <name evidence="3" type="ORF">E4184_07265</name>
</gene>
<dbReference type="PANTHER" id="PTHR43777">
    <property type="entry name" value="MOLYBDENUM COFACTOR CYTIDYLYLTRANSFERASE"/>
    <property type="match status" value="1"/>
</dbReference>
<sequence length="188" mass="20267">MQPERVALLLAAGFSRRYGSDKRLAGSPPLILRTLATLLPCHDSVLVVLRQRDETLRRLLADSGAELTQVPRDGGLGDSLAHGVRTLLASGRPIHSLLITLADMPHLSPASLRALQAAQTGREIVRPLHQGLPGHPVSFPADLLPELASLEGEQGAQGVLLRHQGRLRTLPLDDPGCVQDIDWPEDPL</sequence>
<evidence type="ECO:0000313" key="3">
    <source>
        <dbReference type="EMBL" id="QJT21262.1"/>
    </source>
</evidence>
<dbReference type="SUPFAM" id="SSF53448">
    <property type="entry name" value="Nucleotide-diphospho-sugar transferases"/>
    <property type="match status" value="1"/>
</dbReference>
<dbReference type="CDD" id="cd04182">
    <property type="entry name" value="GT_2_like_f"/>
    <property type="match status" value="1"/>
</dbReference>
<proteinExistence type="predicted"/>
<keyword evidence="3" id="KW-0808">Transferase</keyword>
<evidence type="ECO:0000259" key="2">
    <source>
        <dbReference type="Pfam" id="PF12804"/>
    </source>
</evidence>
<dbReference type="AlphaFoldDB" id="A0A6M4YD81"/>